<protein>
    <submittedName>
        <fullName evidence="3">7TM_GPCR_Srx domain-containing protein</fullName>
    </submittedName>
</protein>
<feature type="transmembrane region" description="Helical" evidence="1">
    <location>
        <begin position="20"/>
        <end position="40"/>
    </location>
</feature>
<evidence type="ECO:0000256" key="1">
    <source>
        <dbReference type="SAM" id="Phobius"/>
    </source>
</evidence>
<dbReference type="WBParaSite" id="ACAC_0001168601-mRNA-1">
    <property type="protein sequence ID" value="ACAC_0001168601-mRNA-1"/>
    <property type="gene ID" value="ACAC_0001168601"/>
</dbReference>
<sequence length="75" mass="8577">MLFLNARWQAKAVRFAFNFISMHTLFNNIAVVFIIATVPFQSMESLFRLLQIPTAAVEGNGRLTLRLFGNIYLVL</sequence>
<keyword evidence="1" id="KW-1133">Transmembrane helix</keyword>
<evidence type="ECO:0000313" key="2">
    <source>
        <dbReference type="Proteomes" id="UP000035642"/>
    </source>
</evidence>
<dbReference type="AlphaFoldDB" id="A0A0K0DJR7"/>
<dbReference type="Proteomes" id="UP000035642">
    <property type="component" value="Unassembled WGS sequence"/>
</dbReference>
<keyword evidence="1" id="KW-0812">Transmembrane</keyword>
<reference evidence="3" key="2">
    <citation type="submission" date="2017-02" db="UniProtKB">
        <authorList>
            <consortium name="WormBaseParasite"/>
        </authorList>
    </citation>
    <scope>IDENTIFICATION</scope>
</reference>
<evidence type="ECO:0000313" key="3">
    <source>
        <dbReference type="WBParaSite" id="ACAC_0001168601-mRNA-1"/>
    </source>
</evidence>
<name>A0A0K0DJR7_ANGCA</name>
<organism evidence="2 3">
    <name type="scientific">Angiostrongylus cantonensis</name>
    <name type="common">Rat lungworm</name>
    <dbReference type="NCBI Taxonomy" id="6313"/>
    <lineage>
        <taxon>Eukaryota</taxon>
        <taxon>Metazoa</taxon>
        <taxon>Ecdysozoa</taxon>
        <taxon>Nematoda</taxon>
        <taxon>Chromadorea</taxon>
        <taxon>Rhabditida</taxon>
        <taxon>Rhabditina</taxon>
        <taxon>Rhabditomorpha</taxon>
        <taxon>Strongyloidea</taxon>
        <taxon>Metastrongylidae</taxon>
        <taxon>Angiostrongylus</taxon>
    </lineage>
</organism>
<reference evidence="2" key="1">
    <citation type="submission" date="2012-09" db="EMBL/GenBank/DDBJ databases">
        <authorList>
            <person name="Martin A.A."/>
        </authorList>
    </citation>
    <scope>NUCLEOTIDE SEQUENCE</scope>
</reference>
<accession>A0A0K0DJR7</accession>
<proteinExistence type="predicted"/>
<keyword evidence="1" id="KW-0472">Membrane</keyword>
<keyword evidence="2" id="KW-1185">Reference proteome</keyword>